<reference evidence="4" key="1">
    <citation type="submission" date="2015-09" db="EMBL/GenBank/DDBJ databases">
        <authorList>
            <person name="Rodrigo-Torres Lidia"/>
            <person name="Arahal R.David."/>
        </authorList>
    </citation>
    <scope>NUCLEOTIDE SEQUENCE [LARGE SCALE GENOMIC DNA]</scope>
    <source>
        <strain evidence="4">CECT 5114</strain>
    </source>
</reference>
<dbReference type="SUPFAM" id="SSF54826">
    <property type="entry name" value="Enolase N-terminal domain-like"/>
    <property type="match status" value="1"/>
</dbReference>
<dbReference type="Pfam" id="PF13378">
    <property type="entry name" value="MR_MLE_C"/>
    <property type="match status" value="1"/>
</dbReference>
<dbReference type="Gene3D" id="3.20.20.120">
    <property type="entry name" value="Enolase-like C-terminal domain"/>
    <property type="match status" value="1"/>
</dbReference>
<dbReference type="NCBIfam" id="NF010624">
    <property type="entry name" value="PRK14017.1"/>
    <property type="match status" value="1"/>
</dbReference>
<dbReference type="SFLD" id="SFLDS00001">
    <property type="entry name" value="Enolase"/>
    <property type="match status" value="1"/>
</dbReference>
<dbReference type="RefSeq" id="WP_058313815.1">
    <property type="nucleotide sequence ID" value="NZ_CYTO01000003.1"/>
</dbReference>
<dbReference type="PANTHER" id="PTHR48080">
    <property type="entry name" value="D-GALACTONATE DEHYDRATASE-RELATED"/>
    <property type="match status" value="1"/>
</dbReference>
<dbReference type="InterPro" id="IPR029017">
    <property type="entry name" value="Enolase-like_N"/>
</dbReference>
<dbReference type="InterPro" id="IPR018110">
    <property type="entry name" value="Mandel_Rmase/mucon_lact_enz_CS"/>
</dbReference>
<dbReference type="GO" id="GO:0009063">
    <property type="term" value="P:amino acid catabolic process"/>
    <property type="evidence" value="ECO:0007669"/>
    <property type="project" value="InterPro"/>
</dbReference>
<dbReference type="EMBL" id="CYUE01000003">
    <property type="protein sequence ID" value="CUK24794.1"/>
    <property type="molecule type" value="Genomic_DNA"/>
</dbReference>
<dbReference type="SMART" id="SM00922">
    <property type="entry name" value="MR_MLE"/>
    <property type="match status" value="1"/>
</dbReference>
<dbReference type="AlphaFoldDB" id="A0A0P1IMB4"/>
<sequence length="377" mass="42184">MKITDIKTYLLKEWRTLLLVVVETDEGIYGIGESGLTSREYAVEGMIRDLKDLLVGQDPFQIEHHWQTLWRSGFHPSGQVLSSAIAAIDIALYDIKGKALNVPVYELLGGKTRDKVLTYCHIGGQTPEETLEAAKKAVADGWKAIRWEPTYKDDMVMRGRWAVDKAIEEYRLLREALGPDIELAFDAHTKLTPAEAARFCRAVEEYRPMFVECALRSEFTEGYALLRKQTAVPLAAGEQLANKWQFRNLIEGNLVDYIRVDLCIAGGITESKKIAAMCETHMIDLAVHNPIGPISSAACLHLNLSSPNVLVQELPKRPGESIPDLVSTDQVWEDGWLSCAGKPGLGVELNTEALDNYPFSHEHLPILHREDGSFTNW</sequence>
<gene>
    <name evidence="3" type="primary">dgoD_1</name>
    <name evidence="3" type="ORF">TA5114_00580</name>
</gene>
<dbReference type="SUPFAM" id="SSF51604">
    <property type="entry name" value="Enolase C-terminal domain-like"/>
    <property type="match status" value="1"/>
</dbReference>
<dbReference type="InterPro" id="IPR013342">
    <property type="entry name" value="Mandelate_racemase_C"/>
</dbReference>
<dbReference type="PANTHER" id="PTHR48080:SF2">
    <property type="entry name" value="D-GALACTONATE DEHYDRATASE"/>
    <property type="match status" value="1"/>
</dbReference>
<dbReference type="InterPro" id="IPR034593">
    <property type="entry name" value="DgoD-like"/>
</dbReference>
<dbReference type="CDD" id="cd03316">
    <property type="entry name" value="MR_like"/>
    <property type="match status" value="1"/>
</dbReference>
<evidence type="ECO:0000313" key="3">
    <source>
        <dbReference type="EMBL" id="CUK24794.1"/>
    </source>
</evidence>
<keyword evidence="1 3" id="KW-0456">Lyase</keyword>
<proteinExistence type="predicted"/>
<evidence type="ECO:0000259" key="2">
    <source>
        <dbReference type="SMART" id="SM00922"/>
    </source>
</evidence>
<dbReference type="InterPro" id="IPR013341">
    <property type="entry name" value="Mandelate_racemase_N_dom"/>
</dbReference>
<feature type="domain" description="Mandelate racemase/muconate lactonizing enzyme C-terminal" evidence="2">
    <location>
        <begin position="127"/>
        <end position="233"/>
    </location>
</feature>
<organism evidence="3 4">
    <name type="scientific">Cognatishimia activa</name>
    <dbReference type="NCBI Taxonomy" id="1715691"/>
    <lineage>
        <taxon>Bacteria</taxon>
        <taxon>Pseudomonadati</taxon>
        <taxon>Pseudomonadota</taxon>
        <taxon>Alphaproteobacteria</taxon>
        <taxon>Rhodobacterales</taxon>
        <taxon>Paracoccaceae</taxon>
        <taxon>Cognatishimia</taxon>
    </lineage>
</organism>
<dbReference type="SFLD" id="SFLDG00179">
    <property type="entry name" value="mandelate_racemase"/>
    <property type="match status" value="1"/>
</dbReference>
<keyword evidence="4" id="KW-1185">Reference proteome</keyword>
<dbReference type="Gene3D" id="3.30.390.10">
    <property type="entry name" value="Enolase-like, N-terminal domain"/>
    <property type="match status" value="1"/>
</dbReference>
<dbReference type="STRING" id="1715691.TA5113_00211"/>
<protein>
    <submittedName>
        <fullName evidence="3">D-galactonate dehydratase</fullName>
        <ecNumber evidence="3">4.2.1.6</ecNumber>
    </submittedName>
</protein>
<dbReference type="Proteomes" id="UP000051184">
    <property type="component" value="Unassembled WGS sequence"/>
</dbReference>
<evidence type="ECO:0000313" key="4">
    <source>
        <dbReference type="Proteomes" id="UP000051184"/>
    </source>
</evidence>
<dbReference type="EC" id="4.2.1.6" evidence="3"/>
<name>A0A0P1IMB4_9RHOB</name>
<evidence type="ECO:0000256" key="1">
    <source>
        <dbReference type="ARBA" id="ARBA00023239"/>
    </source>
</evidence>
<dbReference type="InterPro" id="IPR036849">
    <property type="entry name" value="Enolase-like_C_sf"/>
</dbReference>
<dbReference type="PROSITE" id="PS00908">
    <property type="entry name" value="MR_MLE_1"/>
    <property type="match status" value="1"/>
</dbReference>
<dbReference type="GO" id="GO:0008869">
    <property type="term" value="F:galactonate dehydratase activity"/>
    <property type="evidence" value="ECO:0007669"/>
    <property type="project" value="UniProtKB-EC"/>
</dbReference>
<dbReference type="Pfam" id="PF02746">
    <property type="entry name" value="MR_MLE_N"/>
    <property type="match status" value="1"/>
</dbReference>
<dbReference type="InterPro" id="IPR029065">
    <property type="entry name" value="Enolase_C-like"/>
</dbReference>
<dbReference type="GO" id="GO:0000287">
    <property type="term" value="F:magnesium ion binding"/>
    <property type="evidence" value="ECO:0007669"/>
    <property type="project" value="UniProtKB-ARBA"/>
</dbReference>
<accession>A0A0P1IMB4</accession>